<dbReference type="AlphaFoldDB" id="A0A934UXR0"/>
<keyword evidence="2" id="KW-1185">Reference proteome</keyword>
<evidence type="ECO:0000313" key="2">
    <source>
        <dbReference type="Proteomes" id="UP000618733"/>
    </source>
</evidence>
<comment type="caution">
    <text evidence="1">The sequence shown here is derived from an EMBL/GenBank/DDBJ whole genome shotgun (WGS) entry which is preliminary data.</text>
</comment>
<dbReference type="EMBL" id="JAEHOI010000002">
    <property type="protein sequence ID" value="MBK0421202.1"/>
    <property type="molecule type" value="Genomic_DNA"/>
</dbReference>
<organism evidence="1 2">
    <name type="scientific">Leucobacter edaphi</name>
    <dbReference type="NCBI Taxonomy" id="2796472"/>
    <lineage>
        <taxon>Bacteria</taxon>
        <taxon>Bacillati</taxon>
        <taxon>Actinomycetota</taxon>
        <taxon>Actinomycetes</taxon>
        <taxon>Micrococcales</taxon>
        <taxon>Microbacteriaceae</taxon>
        <taxon>Leucobacter</taxon>
    </lineage>
</organism>
<evidence type="ECO:0000313" key="1">
    <source>
        <dbReference type="EMBL" id="MBK0421202.1"/>
    </source>
</evidence>
<gene>
    <name evidence="1" type="ORF">JD292_03780</name>
</gene>
<reference evidence="1" key="1">
    <citation type="submission" date="2020-12" db="EMBL/GenBank/DDBJ databases">
        <title>Leucobacter sp. CAS2, isolated from Chromium sludge.</title>
        <authorList>
            <person name="Xu Z."/>
        </authorList>
    </citation>
    <scope>NUCLEOTIDE SEQUENCE</scope>
    <source>
        <strain evidence="1">CSA2</strain>
    </source>
</reference>
<dbReference type="RefSeq" id="WP_200131379.1">
    <property type="nucleotide sequence ID" value="NZ_JAEHOI010000002.1"/>
</dbReference>
<protein>
    <submittedName>
        <fullName evidence="1">Uncharacterized protein</fullName>
    </submittedName>
</protein>
<accession>A0A934UXR0</accession>
<name>A0A934UXR0_9MICO</name>
<proteinExistence type="predicted"/>
<dbReference type="Proteomes" id="UP000618733">
    <property type="component" value="Unassembled WGS sequence"/>
</dbReference>
<sequence length="79" mass="9046">MRKLMWLFWGVVIGFVAAHFVNQNPEGRRFFDRVNRAVQEFRRAFATGYHEGEAASEEVADDLEAALRAAREGESRSSK</sequence>